<accession>A0A1F7FFA7</accession>
<sequence length="555" mass="61379">MVPSPLYVYINWSAYDELSDSKELNESLAMVQFDHFLRLRKAGARLDCYLMDAFWYTPNSGYRTWRNRSWPKGPYRWLKACKDNHVLPGLWFSVNCLDFSKVGVSPAWKGSLNRDASCASLFAGPFLKDFLAALQHWYTQGVRVFKLDFADFDAATEQAQKTMLPEKIREKNSAALYAGLTAFRKKNQDAIFLAYNGFGGIINNTSIPFTKTIDKKWLTVFASLYCGDPRPADVACANFWRSKDIYSDHMVRHFAMNGIPLKRIDNAGFMVGNTGTCYNRKTAAWKAMLLLSLARGGLVNTYYGDLGLLGNTAARFFAKAQALFAPFLEQGSTRTWGGTPGLAEPYGYYSTLGKDALVTVVNPSQLFQKMPVPKNGPCSLLFHDSGFVPQLKNNTVLLGPEQMCLLGFGAYGNEKHALGVEEGVKVPLEIKDLRARFTPTGHNTITVVVKPPANKDLRIIMTQCKDGKAFRSTGGALPNGRPMGEILKIRAMQEKKTMPVIIQYNKAIWSGLSHAVGTIAGKKLKAGIPLSITCSSAEVAQLELKGAVYGTTPIT</sequence>
<evidence type="ECO:0000313" key="1">
    <source>
        <dbReference type="EMBL" id="OGK05379.1"/>
    </source>
</evidence>
<dbReference type="Proteomes" id="UP000179243">
    <property type="component" value="Unassembled WGS sequence"/>
</dbReference>
<gene>
    <name evidence="1" type="ORF">A2519_03665</name>
</gene>
<dbReference type="Gene3D" id="3.20.20.70">
    <property type="entry name" value="Aldolase class I"/>
    <property type="match status" value="1"/>
</dbReference>
<dbReference type="EMBL" id="MFYX01000057">
    <property type="protein sequence ID" value="OGK05379.1"/>
    <property type="molecule type" value="Genomic_DNA"/>
</dbReference>
<name>A0A1F7FFA7_UNCRA</name>
<protein>
    <recommendedName>
        <fullName evidence="3">Alpha-galactosidase</fullName>
    </recommendedName>
</protein>
<dbReference type="InterPro" id="IPR013785">
    <property type="entry name" value="Aldolase_TIM"/>
</dbReference>
<proteinExistence type="predicted"/>
<reference evidence="1 2" key="1">
    <citation type="journal article" date="2016" name="Nat. Commun.">
        <title>Thousands of microbial genomes shed light on interconnected biogeochemical processes in an aquifer system.</title>
        <authorList>
            <person name="Anantharaman K."/>
            <person name="Brown C.T."/>
            <person name="Hug L.A."/>
            <person name="Sharon I."/>
            <person name="Castelle C.J."/>
            <person name="Probst A.J."/>
            <person name="Thomas B.C."/>
            <person name="Singh A."/>
            <person name="Wilkins M.J."/>
            <person name="Karaoz U."/>
            <person name="Brodie E.L."/>
            <person name="Williams K.H."/>
            <person name="Hubbard S.S."/>
            <person name="Banfield J.F."/>
        </authorList>
    </citation>
    <scope>NUCLEOTIDE SEQUENCE [LARGE SCALE GENOMIC DNA]</scope>
</reference>
<dbReference type="AlphaFoldDB" id="A0A1F7FFA7"/>
<comment type="caution">
    <text evidence="1">The sequence shown here is derived from an EMBL/GenBank/DDBJ whole genome shotgun (WGS) entry which is preliminary data.</text>
</comment>
<dbReference type="InterPro" id="IPR017853">
    <property type="entry name" value="GH"/>
</dbReference>
<evidence type="ECO:0000313" key="2">
    <source>
        <dbReference type="Proteomes" id="UP000179243"/>
    </source>
</evidence>
<dbReference type="SUPFAM" id="SSF51445">
    <property type="entry name" value="(Trans)glycosidases"/>
    <property type="match status" value="1"/>
</dbReference>
<organism evidence="1 2">
    <name type="scientific">Candidatus Raymondbacteria bacterium RIFOXYD12_FULL_49_13</name>
    <dbReference type="NCBI Taxonomy" id="1817890"/>
    <lineage>
        <taxon>Bacteria</taxon>
        <taxon>Raymondiibacteriota</taxon>
    </lineage>
</organism>
<evidence type="ECO:0008006" key="3">
    <source>
        <dbReference type="Google" id="ProtNLM"/>
    </source>
</evidence>